<dbReference type="Proteomes" id="UP000093894">
    <property type="component" value="Unassembled WGS sequence"/>
</dbReference>
<feature type="domain" description="RNA polymerase sigma-70 region 2" evidence="7">
    <location>
        <begin position="16"/>
        <end position="79"/>
    </location>
</feature>
<dbReference type="NCBIfam" id="TIGR02937">
    <property type="entry name" value="sigma70-ECF"/>
    <property type="match status" value="1"/>
</dbReference>
<evidence type="ECO:0000256" key="5">
    <source>
        <dbReference type="ARBA" id="ARBA00023125"/>
    </source>
</evidence>
<dbReference type="SUPFAM" id="SSF88659">
    <property type="entry name" value="Sigma3 and sigma4 domains of RNA polymerase sigma factors"/>
    <property type="match status" value="1"/>
</dbReference>
<evidence type="ECO:0000256" key="6">
    <source>
        <dbReference type="ARBA" id="ARBA00023163"/>
    </source>
</evidence>
<dbReference type="Gene3D" id="1.10.1740.10">
    <property type="match status" value="1"/>
</dbReference>
<dbReference type="EMBL" id="LZLG01000031">
    <property type="protein sequence ID" value="OBJ62887.1"/>
    <property type="molecule type" value="Genomic_DNA"/>
</dbReference>
<dbReference type="InterPro" id="IPR013325">
    <property type="entry name" value="RNA_pol_sigma_r2"/>
</dbReference>
<evidence type="ECO:0000256" key="3">
    <source>
        <dbReference type="ARBA" id="ARBA00023015"/>
    </source>
</evidence>
<reference evidence="9 10" key="1">
    <citation type="submission" date="2016-06" db="EMBL/GenBank/DDBJ databases">
        <authorList>
            <person name="Sutton G."/>
            <person name="Brinkac L."/>
            <person name="Sanka R."/>
            <person name="Adams M."/>
            <person name="Lau E."/>
            <person name="Garcia-Basteiro A."/>
            <person name="Lopez-Varela E."/>
            <person name="Palencia S."/>
        </authorList>
    </citation>
    <scope>NUCLEOTIDE SEQUENCE [LARGE SCALE GENOMIC DNA]</scope>
    <source>
        <strain evidence="9 10">1164983.0</strain>
    </source>
</reference>
<dbReference type="PANTHER" id="PTHR30173:SF43">
    <property type="entry name" value="ECF RNA POLYMERASE SIGMA FACTOR SIGI-RELATED"/>
    <property type="match status" value="1"/>
</dbReference>
<dbReference type="SUPFAM" id="SSF54427">
    <property type="entry name" value="NTF2-like"/>
    <property type="match status" value="1"/>
</dbReference>
<protein>
    <submittedName>
        <fullName evidence="9">RNA polymerase subunit sigma</fullName>
    </submittedName>
</protein>
<keyword evidence="3" id="KW-0805">Transcription regulation</keyword>
<organism evidence="9 10">
    <name type="scientific">Mycobacterium colombiense</name>
    <dbReference type="NCBI Taxonomy" id="339268"/>
    <lineage>
        <taxon>Bacteria</taxon>
        <taxon>Bacillati</taxon>
        <taxon>Actinomycetota</taxon>
        <taxon>Actinomycetes</taxon>
        <taxon>Mycobacteriales</taxon>
        <taxon>Mycobacteriaceae</taxon>
        <taxon>Mycobacterium</taxon>
        <taxon>Mycobacterium avium complex (MAC)</taxon>
    </lineage>
</organism>
<dbReference type="Pfam" id="PF08281">
    <property type="entry name" value="Sigma70_r4_2"/>
    <property type="match status" value="1"/>
</dbReference>
<keyword evidence="4" id="KW-0731">Sigma factor</keyword>
<dbReference type="SUPFAM" id="SSF88946">
    <property type="entry name" value="Sigma2 domain of RNA polymerase sigma factors"/>
    <property type="match status" value="1"/>
</dbReference>
<evidence type="ECO:0000256" key="1">
    <source>
        <dbReference type="ARBA" id="ARBA00010641"/>
    </source>
</evidence>
<sequence>MSATKDLADLARRFDADRRHLRSVAFQLLGTVADAEDAVQSAWLKASRADFDAVDNLSGWFTTITAREAFDQLRVRKRRAEQPLGGAAELDRLAQTASPAADEDALLAESVSSALLVVLDRLSPAQRVAFVLHDVFAMPFEQIAGLLDRSPEATKKLASRARGRLHAEPAAPPRRTADHLQVVEAFLAATRGGDIAGLLDLLAPEVVRTVDPALVPADVPTTLRGAREVAKETRRFAQRARAGAVMLIDGTPGIVLAARGRAQVLLVIGIGADDRIHTIDITGNAERIRRAALTLPRRPTQEHHKLIGYQGRQT</sequence>
<dbReference type="GO" id="GO:0006352">
    <property type="term" value="P:DNA-templated transcription initiation"/>
    <property type="evidence" value="ECO:0007669"/>
    <property type="project" value="InterPro"/>
</dbReference>
<keyword evidence="6" id="KW-0804">Transcription</keyword>
<dbReference type="Pfam" id="PF04542">
    <property type="entry name" value="Sigma70_r2"/>
    <property type="match status" value="1"/>
</dbReference>
<dbReference type="AlphaFoldDB" id="A0A853M277"/>
<dbReference type="InterPro" id="IPR032710">
    <property type="entry name" value="NTF2-like_dom_sf"/>
</dbReference>
<evidence type="ECO:0000256" key="2">
    <source>
        <dbReference type="ARBA" id="ARBA00011344"/>
    </source>
</evidence>
<dbReference type="PANTHER" id="PTHR30173">
    <property type="entry name" value="SIGMA 19 FACTOR"/>
    <property type="match status" value="1"/>
</dbReference>
<evidence type="ECO:0000259" key="7">
    <source>
        <dbReference type="Pfam" id="PF04542"/>
    </source>
</evidence>
<dbReference type="InterPro" id="IPR052704">
    <property type="entry name" value="ECF_Sigma-70_Domain"/>
</dbReference>
<dbReference type="InterPro" id="IPR007627">
    <property type="entry name" value="RNA_pol_sigma70_r2"/>
</dbReference>
<dbReference type="GO" id="GO:0016987">
    <property type="term" value="F:sigma factor activity"/>
    <property type="evidence" value="ECO:0007669"/>
    <property type="project" value="UniProtKB-KW"/>
</dbReference>
<name>A0A853M277_9MYCO</name>
<comment type="caution">
    <text evidence="9">The sequence shown here is derived from an EMBL/GenBank/DDBJ whole genome shotgun (WGS) entry which is preliminary data.</text>
</comment>
<accession>A0A853M277</accession>
<gene>
    <name evidence="9" type="ORF">A5628_25490</name>
</gene>
<dbReference type="RefSeq" id="WP_065055391.1">
    <property type="nucleotide sequence ID" value="NZ_LZKW01000286.1"/>
</dbReference>
<evidence type="ECO:0000313" key="9">
    <source>
        <dbReference type="EMBL" id="OBJ62887.1"/>
    </source>
</evidence>
<keyword evidence="5" id="KW-0238">DNA-binding</keyword>
<evidence type="ECO:0000259" key="8">
    <source>
        <dbReference type="Pfam" id="PF08281"/>
    </source>
</evidence>
<evidence type="ECO:0000313" key="10">
    <source>
        <dbReference type="Proteomes" id="UP000093894"/>
    </source>
</evidence>
<dbReference type="GO" id="GO:0003677">
    <property type="term" value="F:DNA binding"/>
    <property type="evidence" value="ECO:0007669"/>
    <property type="project" value="UniProtKB-KW"/>
</dbReference>
<dbReference type="Gene3D" id="3.10.450.50">
    <property type="match status" value="1"/>
</dbReference>
<dbReference type="InterPro" id="IPR014284">
    <property type="entry name" value="RNA_pol_sigma-70_dom"/>
</dbReference>
<dbReference type="Gene3D" id="1.10.10.10">
    <property type="entry name" value="Winged helix-like DNA-binding domain superfamily/Winged helix DNA-binding domain"/>
    <property type="match status" value="1"/>
</dbReference>
<evidence type="ECO:0000256" key="4">
    <source>
        <dbReference type="ARBA" id="ARBA00023082"/>
    </source>
</evidence>
<dbReference type="InterPro" id="IPR013324">
    <property type="entry name" value="RNA_pol_sigma_r3/r4-like"/>
</dbReference>
<dbReference type="InterPro" id="IPR013249">
    <property type="entry name" value="RNA_pol_sigma70_r4_t2"/>
</dbReference>
<proteinExistence type="inferred from homology"/>
<dbReference type="InterPro" id="IPR036388">
    <property type="entry name" value="WH-like_DNA-bd_sf"/>
</dbReference>
<comment type="subunit">
    <text evidence="2">Interacts transiently with the RNA polymerase catalytic core formed by RpoA, RpoB, RpoC and RpoZ (2 alpha, 1 beta, 1 beta' and 1 omega subunit) to form the RNA polymerase holoenzyme that can initiate transcription.</text>
</comment>
<feature type="domain" description="RNA polymerase sigma factor 70 region 4 type 2" evidence="8">
    <location>
        <begin position="114"/>
        <end position="165"/>
    </location>
</feature>
<comment type="similarity">
    <text evidence="1">Belongs to the sigma-70 factor family. ECF subfamily.</text>
</comment>